<gene>
    <name evidence="2" type="ORF">SAMN04489750_0974</name>
</gene>
<dbReference type="InterPro" id="IPR029058">
    <property type="entry name" value="AB_hydrolase_fold"/>
</dbReference>
<protein>
    <submittedName>
        <fullName evidence="2">Pimeloyl-ACP methyl ester carboxylesterase</fullName>
    </submittedName>
</protein>
<evidence type="ECO:0000313" key="2">
    <source>
        <dbReference type="EMBL" id="SSA33688.1"/>
    </source>
</evidence>
<reference evidence="3" key="1">
    <citation type="submission" date="2016-10" db="EMBL/GenBank/DDBJ databases">
        <authorList>
            <person name="Varghese N."/>
            <person name="Submissions S."/>
        </authorList>
    </citation>
    <scope>NUCLEOTIDE SEQUENCE [LARGE SCALE GENOMIC DNA]</scope>
    <source>
        <strain evidence="3">DSM 22951</strain>
    </source>
</reference>
<dbReference type="GO" id="GO:0003824">
    <property type="term" value="F:catalytic activity"/>
    <property type="evidence" value="ECO:0007669"/>
    <property type="project" value="UniProtKB-ARBA"/>
</dbReference>
<name>A0A2Y8ZQS6_9MICO</name>
<proteinExistence type="predicted"/>
<dbReference type="PANTHER" id="PTHR43194:SF2">
    <property type="entry name" value="PEROXISOMAL MEMBRANE PROTEIN LPX1"/>
    <property type="match status" value="1"/>
</dbReference>
<organism evidence="2 3">
    <name type="scientific">Branchiibius hedensis</name>
    <dbReference type="NCBI Taxonomy" id="672460"/>
    <lineage>
        <taxon>Bacteria</taxon>
        <taxon>Bacillati</taxon>
        <taxon>Actinomycetota</taxon>
        <taxon>Actinomycetes</taxon>
        <taxon>Micrococcales</taxon>
        <taxon>Dermacoccaceae</taxon>
        <taxon>Branchiibius</taxon>
    </lineage>
</organism>
<dbReference type="AlphaFoldDB" id="A0A2Y8ZQS6"/>
<dbReference type="InterPro" id="IPR050228">
    <property type="entry name" value="Carboxylesterase_BioH"/>
</dbReference>
<evidence type="ECO:0000313" key="3">
    <source>
        <dbReference type="Proteomes" id="UP000250028"/>
    </source>
</evidence>
<feature type="domain" description="AB hydrolase-1" evidence="1">
    <location>
        <begin position="7"/>
        <end position="201"/>
    </location>
</feature>
<sequence>MDESLGVVLLHGLGTGPDNWAATRSHLGPATTIEAPRICAVDGSLDFSLAGAVEITREALGRVDAAQCVLVGHSLGAVVALATALTDVRLDHLVLVSGFAKAPRKLLSTQAAAFRFVPQALLGRDVDRRALIKPMKQLRTVDLRARAAALDLPTTVVCGTRDWPNRRQAAVLARLIPCADLRMLHGVGHMVPTQAPDKLAEIVTGSR</sequence>
<dbReference type="Proteomes" id="UP000250028">
    <property type="component" value="Unassembled WGS sequence"/>
</dbReference>
<dbReference type="InterPro" id="IPR000073">
    <property type="entry name" value="AB_hydrolase_1"/>
</dbReference>
<dbReference type="SUPFAM" id="SSF53474">
    <property type="entry name" value="alpha/beta-Hydrolases"/>
    <property type="match status" value="1"/>
</dbReference>
<dbReference type="Pfam" id="PF12697">
    <property type="entry name" value="Abhydrolase_6"/>
    <property type="match status" value="1"/>
</dbReference>
<dbReference type="PANTHER" id="PTHR43194">
    <property type="entry name" value="HYDROLASE ALPHA/BETA FOLD FAMILY"/>
    <property type="match status" value="1"/>
</dbReference>
<keyword evidence="3" id="KW-1185">Reference proteome</keyword>
<dbReference type="Gene3D" id="3.40.50.1820">
    <property type="entry name" value="alpha/beta hydrolase"/>
    <property type="match status" value="1"/>
</dbReference>
<dbReference type="RefSeq" id="WP_109684354.1">
    <property type="nucleotide sequence ID" value="NZ_QGDN01000001.1"/>
</dbReference>
<accession>A0A2Y8ZQS6</accession>
<dbReference type="EMBL" id="UESZ01000001">
    <property type="protein sequence ID" value="SSA33688.1"/>
    <property type="molecule type" value="Genomic_DNA"/>
</dbReference>
<evidence type="ECO:0000259" key="1">
    <source>
        <dbReference type="Pfam" id="PF12697"/>
    </source>
</evidence>